<dbReference type="EMBL" id="GECU01026665">
    <property type="protein sequence ID" value="JAS81041.1"/>
    <property type="molecule type" value="Transcribed_RNA"/>
</dbReference>
<keyword evidence="1" id="KW-0175">Coiled coil</keyword>
<gene>
    <name evidence="2" type="ORF">g.46124</name>
</gene>
<reference evidence="2" key="1">
    <citation type="submission" date="2015-11" db="EMBL/GenBank/DDBJ databases">
        <title>De novo transcriptome assembly of four potential Pierce s Disease insect vectors from Arizona vineyards.</title>
        <authorList>
            <person name="Tassone E.E."/>
        </authorList>
    </citation>
    <scope>NUCLEOTIDE SEQUENCE</scope>
</reference>
<dbReference type="AlphaFoldDB" id="A0A1B6I283"/>
<feature type="non-terminal residue" evidence="2">
    <location>
        <position position="1"/>
    </location>
</feature>
<accession>A0A1B6I283</accession>
<organism evidence="2">
    <name type="scientific">Homalodisca liturata</name>
    <dbReference type="NCBI Taxonomy" id="320908"/>
    <lineage>
        <taxon>Eukaryota</taxon>
        <taxon>Metazoa</taxon>
        <taxon>Ecdysozoa</taxon>
        <taxon>Arthropoda</taxon>
        <taxon>Hexapoda</taxon>
        <taxon>Insecta</taxon>
        <taxon>Pterygota</taxon>
        <taxon>Neoptera</taxon>
        <taxon>Paraneoptera</taxon>
        <taxon>Hemiptera</taxon>
        <taxon>Auchenorrhyncha</taxon>
        <taxon>Membracoidea</taxon>
        <taxon>Cicadellidae</taxon>
        <taxon>Cicadellinae</taxon>
        <taxon>Proconiini</taxon>
        <taxon>Homalodisca</taxon>
    </lineage>
</organism>
<name>A0A1B6I283_9HEMI</name>
<sequence>EDVGDTDTFLCSESLGKCSSSEVNKLVSKLQNDVKQLENSLRKLAQSSSLEIELMKSELKEQKLELWKWRQITLDVIAENRILLKQIRSESQLLGKNNSDLFLF</sequence>
<feature type="coiled-coil region" evidence="1">
    <location>
        <begin position="20"/>
        <end position="65"/>
    </location>
</feature>
<protein>
    <submittedName>
        <fullName evidence="2">Uncharacterized protein</fullName>
    </submittedName>
</protein>
<evidence type="ECO:0000256" key="1">
    <source>
        <dbReference type="SAM" id="Coils"/>
    </source>
</evidence>
<evidence type="ECO:0000313" key="2">
    <source>
        <dbReference type="EMBL" id="JAS81041.1"/>
    </source>
</evidence>
<proteinExistence type="predicted"/>